<sequence length="68" mass="7928">MGNTESKNLAKNNQSPTISLQHEKFFPLESLSAKTFVGLPYIIRTSEKKKEIKFINKKDLNHIFYKDK</sequence>
<dbReference type="Proteomes" id="UP000003879">
    <property type="component" value="Unassembled WGS sequence"/>
</dbReference>
<gene>
    <name evidence="1" type="ORF">HMPREF1056_01627</name>
</gene>
<evidence type="ECO:0000313" key="2">
    <source>
        <dbReference type="Proteomes" id="UP000003879"/>
    </source>
</evidence>
<name>A0A0E2ARZ8_BACFG</name>
<protein>
    <submittedName>
        <fullName evidence="1">Uncharacterized protein</fullName>
    </submittedName>
</protein>
<accession>A0A0E2ARZ8</accession>
<reference evidence="1 2" key="1">
    <citation type="submission" date="2012-02" db="EMBL/GenBank/DDBJ databases">
        <title>The Genome Sequence of Bacteroides fragilis CL07T12C05.</title>
        <authorList>
            <consortium name="The Broad Institute Genome Sequencing Platform"/>
            <person name="Earl A."/>
            <person name="Ward D."/>
            <person name="Feldgarden M."/>
            <person name="Gevers D."/>
            <person name="Zitomersky N.L."/>
            <person name="Coyne M.J."/>
            <person name="Comstock L.E."/>
            <person name="Young S.K."/>
            <person name="Zeng Q."/>
            <person name="Gargeya S."/>
            <person name="Fitzgerald M."/>
            <person name="Haas B."/>
            <person name="Abouelleil A."/>
            <person name="Alvarado L."/>
            <person name="Arachchi H.M."/>
            <person name="Berlin A."/>
            <person name="Chapman S.B."/>
            <person name="Gearin G."/>
            <person name="Goldberg J."/>
            <person name="Griggs A."/>
            <person name="Gujja S."/>
            <person name="Hansen M."/>
            <person name="Heiman D."/>
            <person name="Howarth C."/>
            <person name="Larimer J."/>
            <person name="Lui A."/>
            <person name="MacDonald P.J.P."/>
            <person name="McCowen C."/>
            <person name="Montmayeur A."/>
            <person name="Murphy C."/>
            <person name="Neiman D."/>
            <person name="Pearson M."/>
            <person name="Priest M."/>
            <person name="Roberts A."/>
            <person name="Saif S."/>
            <person name="Shea T."/>
            <person name="Sisk P."/>
            <person name="Stolte C."/>
            <person name="Sykes S."/>
            <person name="Wortman J."/>
            <person name="Nusbaum C."/>
            <person name="Birren B."/>
        </authorList>
    </citation>
    <scope>NUCLEOTIDE SEQUENCE [LARGE SCALE GENOMIC DNA]</scope>
    <source>
        <strain evidence="1 2">CL07T12C05</strain>
    </source>
</reference>
<comment type="caution">
    <text evidence="1">The sequence shown here is derived from an EMBL/GenBank/DDBJ whole genome shotgun (WGS) entry which is preliminary data.</text>
</comment>
<organism evidence="1 2">
    <name type="scientific">Bacteroides fragilis CL07T12C05</name>
    <dbReference type="NCBI Taxonomy" id="997883"/>
    <lineage>
        <taxon>Bacteria</taxon>
        <taxon>Pseudomonadati</taxon>
        <taxon>Bacteroidota</taxon>
        <taxon>Bacteroidia</taxon>
        <taxon>Bacteroidales</taxon>
        <taxon>Bacteroidaceae</taxon>
        <taxon>Bacteroides</taxon>
    </lineage>
</organism>
<dbReference type="HOGENOM" id="CLU_204374_0_0_10"/>
<proteinExistence type="predicted"/>
<dbReference type="EMBL" id="AGXN01000009">
    <property type="protein sequence ID" value="EIY97805.1"/>
    <property type="molecule type" value="Genomic_DNA"/>
</dbReference>
<dbReference type="AlphaFoldDB" id="A0A0E2ARZ8"/>
<evidence type="ECO:0000313" key="1">
    <source>
        <dbReference type="EMBL" id="EIY97805.1"/>
    </source>
</evidence>